<keyword evidence="2" id="KW-1185">Reference proteome</keyword>
<protein>
    <submittedName>
        <fullName evidence="1">Uncharacterized protein</fullName>
    </submittedName>
</protein>
<dbReference type="EMBL" id="JANHOG010002250">
    <property type="protein sequence ID" value="KAJ3525387.1"/>
    <property type="molecule type" value="Genomic_DNA"/>
</dbReference>
<sequence length="729" mass="78163">MHQDSQKFVYQVGEEYAVSFWGSLPCVLIQNVESTVRLQRKRRVVARHVFLWRRTKVCMNDLAARGRGMDMDAMDVDDVKLPLYTLSRHGRHTDSRSQSRFGGSFDTATVRVAGVLKAGHGSDVLTGRAIEESPVQEPWLLWTMIWGVPPCELPQHDDAPSQRDDEPVYHIDAGPVPESTHELLPSDLPSLTEIVPTAQEVPQPSVVGVTVEEVSSTAPGVIVVIEDSPPATFAVVAAIEPSRATPAPTSRPDDASEDRKTDVPPTAPAAEQEYVVSASTPPALPSIPSTEPVFAEPVVTASPAPVQRILAADEVPPVRLPKAALVHSQSVEERPSPALTISDDDNAGPLSTPVVQHEDVSVEQAQPHSCTASAPESQHGDTIPVGVVAVVSAEPPHISSAGTQGVDTPHLATKAILSINDVQSWPNGPHEHANPDHQITLAGTEIAPAEIVSTSQIWLDGEGAPSALLNDTFAYGGDAPTCISWPQEQLQSGDSRDVSNQAAQISGVWLSAEQSNRLLPLLEYYTQSAPSLDVVPSTSYQTVLVDEPQSTVPADRNLIDVNAGTIPGPANLPDVDMFAIPQNFALEETDFISAEAVDMDVVASFAQPRAQSFMSIDDFQLLESLQSEQAVPMDQVVTPRALVRSASSRMVLDSEVKPVKHQMTVTDAPIVVDDTASAVIVPMDIPETSSQTLAPQAPQAINSAPSMKRTYQSIACKDPGRSPPTRMHR</sequence>
<dbReference type="Proteomes" id="UP001148662">
    <property type="component" value="Unassembled WGS sequence"/>
</dbReference>
<comment type="caution">
    <text evidence="1">The sequence shown here is derived from an EMBL/GenBank/DDBJ whole genome shotgun (WGS) entry which is preliminary data.</text>
</comment>
<organism evidence="1 2">
    <name type="scientific">Phlebia brevispora</name>
    <dbReference type="NCBI Taxonomy" id="194682"/>
    <lineage>
        <taxon>Eukaryota</taxon>
        <taxon>Fungi</taxon>
        <taxon>Dikarya</taxon>
        <taxon>Basidiomycota</taxon>
        <taxon>Agaricomycotina</taxon>
        <taxon>Agaricomycetes</taxon>
        <taxon>Polyporales</taxon>
        <taxon>Meruliaceae</taxon>
        <taxon>Phlebia</taxon>
    </lineage>
</organism>
<gene>
    <name evidence="1" type="ORF">NM688_g8408</name>
</gene>
<evidence type="ECO:0000313" key="2">
    <source>
        <dbReference type="Proteomes" id="UP001148662"/>
    </source>
</evidence>
<reference evidence="1" key="1">
    <citation type="submission" date="2022-07" db="EMBL/GenBank/DDBJ databases">
        <title>Genome Sequence of Phlebia brevispora.</title>
        <authorList>
            <person name="Buettner E."/>
        </authorList>
    </citation>
    <scope>NUCLEOTIDE SEQUENCE</scope>
    <source>
        <strain evidence="1">MPL23</strain>
    </source>
</reference>
<evidence type="ECO:0000313" key="1">
    <source>
        <dbReference type="EMBL" id="KAJ3525387.1"/>
    </source>
</evidence>
<proteinExistence type="predicted"/>
<name>A0ACC1RTF7_9APHY</name>
<accession>A0ACC1RTF7</accession>